<keyword evidence="8" id="KW-0408">Iron</keyword>
<keyword evidence="5" id="KW-0238">DNA-binding</keyword>
<dbReference type="EMBL" id="AP009049">
    <property type="protein sequence ID" value="BAH08090.1"/>
    <property type="molecule type" value="Genomic_DNA"/>
</dbReference>
<keyword evidence="2" id="KW-0678">Repressor</keyword>
<dbReference type="PANTHER" id="PTHR33202">
    <property type="entry name" value="ZINC UPTAKE REGULATION PROTEIN"/>
    <property type="match status" value="1"/>
</dbReference>
<feature type="binding site" evidence="7">
    <location>
        <position position="114"/>
    </location>
    <ligand>
        <name>Zn(2+)</name>
        <dbReference type="ChEBI" id="CHEBI:29105"/>
    </ligand>
</feature>
<evidence type="ECO:0000256" key="4">
    <source>
        <dbReference type="ARBA" id="ARBA00023015"/>
    </source>
</evidence>
<organism evidence="9 10">
    <name type="scientific">Clostridium kluyveri (strain NBRC 12016)</name>
    <dbReference type="NCBI Taxonomy" id="583346"/>
    <lineage>
        <taxon>Bacteria</taxon>
        <taxon>Bacillati</taxon>
        <taxon>Bacillota</taxon>
        <taxon>Clostridia</taxon>
        <taxon>Eubacteriales</taxon>
        <taxon>Clostridiaceae</taxon>
        <taxon>Clostridium</taxon>
    </lineage>
</organism>
<feature type="binding site" evidence="8">
    <location>
        <position position="129"/>
    </location>
    <ligand>
        <name>Fe cation</name>
        <dbReference type="ChEBI" id="CHEBI:24875"/>
    </ligand>
</feature>
<evidence type="ECO:0000313" key="9">
    <source>
        <dbReference type="EMBL" id="BAH08090.1"/>
    </source>
</evidence>
<evidence type="ECO:0000256" key="1">
    <source>
        <dbReference type="ARBA" id="ARBA00007957"/>
    </source>
</evidence>
<dbReference type="InterPro" id="IPR002481">
    <property type="entry name" value="FUR"/>
</dbReference>
<dbReference type="Pfam" id="PF01475">
    <property type="entry name" value="FUR"/>
    <property type="match status" value="1"/>
</dbReference>
<evidence type="ECO:0008006" key="11">
    <source>
        <dbReference type="Google" id="ProtNLM"/>
    </source>
</evidence>
<protein>
    <recommendedName>
        <fullName evidence="11">Transcriptional repressor</fullName>
    </recommendedName>
</protein>
<evidence type="ECO:0000256" key="8">
    <source>
        <dbReference type="PIRSR" id="PIRSR602481-2"/>
    </source>
</evidence>
<evidence type="ECO:0000313" key="10">
    <source>
        <dbReference type="Proteomes" id="UP000007969"/>
    </source>
</evidence>
<dbReference type="CDD" id="cd07153">
    <property type="entry name" value="Fur_like"/>
    <property type="match status" value="1"/>
</dbReference>
<keyword evidence="6" id="KW-0804">Transcription</keyword>
<dbReference type="GO" id="GO:0003700">
    <property type="term" value="F:DNA-binding transcription factor activity"/>
    <property type="evidence" value="ECO:0007669"/>
    <property type="project" value="InterPro"/>
</dbReference>
<dbReference type="InterPro" id="IPR036388">
    <property type="entry name" value="WH-like_DNA-bd_sf"/>
</dbReference>
<name>B9DWJ7_CLOK1</name>
<comment type="similarity">
    <text evidence="1">Belongs to the Fur family.</text>
</comment>
<dbReference type="GO" id="GO:0045892">
    <property type="term" value="P:negative regulation of DNA-templated transcription"/>
    <property type="evidence" value="ECO:0007669"/>
    <property type="project" value="TreeGrafter"/>
</dbReference>
<dbReference type="KEGG" id="ckr:CKR_3039"/>
<feature type="binding site" evidence="7">
    <location>
        <position position="117"/>
    </location>
    <ligand>
        <name>Zn(2+)</name>
        <dbReference type="ChEBI" id="CHEBI:29105"/>
    </ligand>
</feature>
<dbReference type="Gene3D" id="1.10.10.10">
    <property type="entry name" value="Winged helix-like DNA-binding domain superfamily/Winged helix DNA-binding domain"/>
    <property type="match status" value="1"/>
</dbReference>
<keyword evidence="7" id="KW-0479">Metal-binding</keyword>
<dbReference type="GO" id="GO:0000976">
    <property type="term" value="F:transcription cis-regulatory region binding"/>
    <property type="evidence" value="ECO:0007669"/>
    <property type="project" value="TreeGrafter"/>
</dbReference>
<evidence type="ECO:0000256" key="7">
    <source>
        <dbReference type="PIRSR" id="PIRSR602481-1"/>
    </source>
</evidence>
<dbReference type="HOGENOM" id="CLU_096072_3_1_9"/>
<keyword evidence="4" id="KW-0805">Transcription regulation</keyword>
<dbReference type="InterPro" id="IPR043135">
    <property type="entry name" value="Fur_C"/>
</dbReference>
<dbReference type="SUPFAM" id="SSF46785">
    <property type="entry name" value="Winged helix' DNA-binding domain"/>
    <property type="match status" value="1"/>
</dbReference>
<evidence type="ECO:0000256" key="6">
    <source>
        <dbReference type="ARBA" id="ARBA00023163"/>
    </source>
</evidence>
<dbReference type="PANTHER" id="PTHR33202:SF7">
    <property type="entry name" value="FERRIC UPTAKE REGULATION PROTEIN"/>
    <property type="match status" value="1"/>
</dbReference>
<feature type="binding site" evidence="7">
    <location>
        <position position="157"/>
    </location>
    <ligand>
        <name>Zn(2+)</name>
        <dbReference type="ChEBI" id="CHEBI:29105"/>
    </ligand>
</feature>
<dbReference type="InterPro" id="IPR036390">
    <property type="entry name" value="WH_DNA-bd_sf"/>
</dbReference>
<sequence length="164" mass="19826">MQYRLCFFRRVAFMKDEVQHINLKEKFRGYGYKYTEQRQQVMEVILQHWQLHLSSDDIYEFLREKGLNIAQSTVYRTLVMLERIQAIRKVDLSEGYTRYEICSHEDRVHHHLICSQCGSVIDLHSNLLEDLENEICSKHDFHVKNRCFKFYGKCKKCRGQLEDK</sequence>
<comment type="cofactor">
    <cofactor evidence="7">
        <name>Zn(2+)</name>
        <dbReference type="ChEBI" id="CHEBI:29105"/>
    </cofactor>
    <text evidence="7">Binds 1 zinc ion per subunit.</text>
</comment>
<reference evidence="10" key="1">
    <citation type="submission" date="2005-09" db="EMBL/GenBank/DDBJ databases">
        <title>Complete genome sequence of Clostridium kluyveri and comparative genomics of Clostridia species.</title>
        <authorList>
            <person name="Inui M."/>
            <person name="Nonaka H."/>
            <person name="Shinoda Y."/>
            <person name="Ikenaga Y."/>
            <person name="Abe M."/>
            <person name="Naito K."/>
            <person name="Vertes A.A."/>
            <person name="Yukawa H."/>
        </authorList>
    </citation>
    <scope>NUCLEOTIDE SEQUENCE [LARGE SCALE GENOMIC DNA]</scope>
    <source>
        <strain evidence="10">NBRC 12016</strain>
    </source>
</reference>
<evidence type="ECO:0000256" key="5">
    <source>
        <dbReference type="ARBA" id="ARBA00023125"/>
    </source>
</evidence>
<dbReference type="GO" id="GO:0008270">
    <property type="term" value="F:zinc ion binding"/>
    <property type="evidence" value="ECO:0007669"/>
    <property type="project" value="TreeGrafter"/>
</dbReference>
<feature type="binding site" evidence="7">
    <location>
        <position position="154"/>
    </location>
    <ligand>
        <name>Zn(2+)</name>
        <dbReference type="ChEBI" id="CHEBI:29105"/>
    </ligand>
</feature>
<accession>B9DWJ7</accession>
<dbReference type="Gene3D" id="3.30.1490.190">
    <property type="match status" value="1"/>
</dbReference>
<dbReference type="AlphaFoldDB" id="B9DWJ7"/>
<keyword evidence="3 7" id="KW-0862">Zinc</keyword>
<dbReference type="GO" id="GO:1900376">
    <property type="term" value="P:regulation of secondary metabolite biosynthetic process"/>
    <property type="evidence" value="ECO:0007669"/>
    <property type="project" value="TreeGrafter"/>
</dbReference>
<evidence type="ECO:0000256" key="2">
    <source>
        <dbReference type="ARBA" id="ARBA00022491"/>
    </source>
</evidence>
<gene>
    <name evidence="9" type="ordered locus">CKR_3039</name>
</gene>
<evidence type="ECO:0000256" key="3">
    <source>
        <dbReference type="ARBA" id="ARBA00022833"/>
    </source>
</evidence>
<dbReference type="Proteomes" id="UP000007969">
    <property type="component" value="Chromosome"/>
</dbReference>
<proteinExistence type="inferred from homology"/>
<comment type="cofactor">
    <cofactor evidence="8">
        <name>Mn(2+)</name>
        <dbReference type="ChEBI" id="CHEBI:29035"/>
    </cofactor>
    <cofactor evidence="8">
        <name>Fe(2+)</name>
        <dbReference type="ChEBI" id="CHEBI:29033"/>
    </cofactor>
    <text evidence="8">Binds 1 Mn(2+) or Fe(2+) ion per subunit.</text>
</comment>